<dbReference type="EMBL" id="LAVW01000002">
    <property type="protein sequence ID" value="KKW74959.1"/>
    <property type="molecule type" value="Genomic_DNA"/>
</dbReference>
<dbReference type="InterPro" id="IPR012338">
    <property type="entry name" value="Beta-lactam/transpept-like"/>
</dbReference>
<evidence type="ECO:0000256" key="4">
    <source>
        <dbReference type="ARBA" id="ARBA00022676"/>
    </source>
</evidence>
<keyword evidence="19" id="KW-1185">Reference proteome</keyword>
<evidence type="ECO:0000313" key="18">
    <source>
        <dbReference type="EMBL" id="KKW74959.1"/>
    </source>
</evidence>
<evidence type="ECO:0000256" key="16">
    <source>
        <dbReference type="SAM" id="Phobius"/>
    </source>
</evidence>
<reference evidence="18 19" key="1">
    <citation type="submission" date="2015-04" db="EMBL/GenBank/DDBJ databases">
        <title>Evaluation of non-dairy Lactococcus lactis with potential dairy applications reveals extensive phenotype-genotype disparity.</title>
        <authorList>
            <person name="Cavanagh D."/>
            <person name="Casey A."/>
            <person name="Altermann E."/>
            <person name="Cotter P."/>
            <person name="Fitzgerald G.F."/>
            <person name="McAuliffe O."/>
        </authorList>
    </citation>
    <scope>NUCLEOTIDE SEQUENCE [LARGE SCALE GENOMIC DNA]</scope>
    <source>
        <strain evidence="18 19">DPC6856</strain>
    </source>
</reference>
<keyword evidence="10 16" id="KW-0472">Membrane</keyword>
<comment type="caution">
    <text evidence="18">The sequence shown here is derived from an EMBL/GenBank/DDBJ whole genome shotgun (WGS) entry which is preliminary data.</text>
</comment>
<dbReference type="Pfam" id="PF00912">
    <property type="entry name" value="Transgly"/>
    <property type="match status" value="1"/>
</dbReference>
<name>A0ABR5EK65_LACLC</name>
<keyword evidence="3" id="KW-0645">Protease</keyword>
<keyword evidence="9 16" id="KW-1133">Transmembrane helix</keyword>
<evidence type="ECO:0000256" key="2">
    <source>
        <dbReference type="ARBA" id="ARBA00022645"/>
    </source>
</evidence>
<evidence type="ECO:0000259" key="17">
    <source>
        <dbReference type="Pfam" id="PF00912"/>
    </source>
</evidence>
<sequence>MKKDSIDSQEEIRARLKEKMDNKRRKQSNSSRKSPKKNNNDSDDRSSLSITFKVLRGLSVVFGIVFVLVGVFGAATGVGYFARLVEQTKIPPKAEMLSKINDIHGVSVINYSNGQPISDISSDLIRVTVKSDDISANVKNALIATEDDSFKTNKGVVPKAVIRGIVGSIGGGTSSGGSTLTQQLIKQQVLGDSVTFQRKASEIVYALKLNNYLTKDQILTDYLNVSPFGRNNKGQNIAGVQEAALGIFGKSAKDLTIPEAAFIAGLPQSPIVYSPYSADGSLKSKENMSYGLERQKEVLFYLYRGGYISEADYKKYVAYDISKEFLQPGVAESQEHGYLYNVVYNEAITDIYNYLIKRDKVSATDLGNDSTKKRYQELAEQSLQNGGYTVTTTVNQTVYDAMQKAVTDYNELMQDGTGTIQTGNVLMDNKTGAVYGFIGGLDFSQSQVNHAFDTKRSPGSSIKPILAYGPAIDMGLMGSASVLSNYPAKYSSGQDIEHVGSTGTAMMPFSEALNVSYNIPAYWTYQTILNKGKSVEPYMTKMGYDIADYSVESLPLGGGVDPTVVQHTNGYQTLANGGKYEPWYIVDSIKDDTGNVIYQHKSTGGTQVYSEATSTIMESMLQDAVKSQKTSKFYGNLQTINPSLATNVQWAGKTGTTDDYTDVWMMLSTPSVTLGGWAGHDDNSPMTSNSGYINNAAYIAQLVNAINAADPNIFGPGQKFTDPNTDPNVTKSKVLVSTGEKPGKVTVKLANGKTQEVNLGGETTTSFWATKAGAPTTTYDFSIGGSASDIAAGWKKILPSFNFSQTSSSKSKLKNTRINS</sequence>
<dbReference type="SUPFAM" id="SSF53955">
    <property type="entry name" value="Lysozyme-like"/>
    <property type="match status" value="1"/>
</dbReference>
<feature type="compositionally biased region" description="Basic and acidic residues" evidence="15">
    <location>
        <begin position="1"/>
        <end position="21"/>
    </location>
</feature>
<evidence type="ECO:0000256" key="9">
    <source>
        <dbReference type="ARBA" id="ARBA00022989"/>
    </source>
</evidence>
<dbReference type="SUPFAM" id="SSF56601">
    <property type="entry name" value="beta-lactamase/transpeptidase-like"/>
    <property type="match status" value="1"/>
</dbReference>
<dbReference type="Gene3D" id="1.10.3810.10">
    <property type="entry name" value="Biosynthetic peptidoglycan transglycosylase-like"/>
    <property type="match status" value="1"/>
</dbReference>
<keyword evidence="4" id="KW-0328">Glycosyltransferase</keyword>
<keyword evidence="6 16" id="KW-0812">Transmembrane</keyword>
<evidence type="ECO:0000256" key="1">
    <source>
        <dbReference type="ARBA" id="ARBA00022475"/>
    </source>
</evidence>
<dbReference type="PANTHER" id="PTHR32282">
    <property type="entry name" value="BINDING PROTEIN TRANSPEPTIDASE, PUTATIVE-RELATED"/>
    <property type="match status" value="1"/>
</dbReference>
<evidence type="ECO:0000256" key="12">
    <source>
        <dbReference type="ARBA" id="ARBA00023316"/>
    </source>
</evidence>
<evidence type="ECO:0000256" key="13">
    <source>
        <dbReference type="ARBA" id="ARBA00034000"/>
    </source>
</evidence>
<dbReference type="InterPro" id="IPR036950">
    <property type="entry name" value="PBP_transglycosylase"/>
</dbReference>
<evidence type="ECO:0000256" key="3">
    <source>
        <dbReference type="ARBA" id="ARBA00022670"/>
    </source>
</evidence>
<keyword evidence="8" id="KW-0573">Peptidoglycan synthesis</keyword>
<dbReference type="InterPro" id="IPR023346">
    <property type="entry name" value="Lysozyme-like_dom_sf"/>
</dbReference>
<protein>
    <submittedName>
        <fullName evidence="18">Penicillin-binding protein, 1A family</fullName>
    </submittedName>
</protein>
<feature type="transmembrane region" description="Helical" evidence="16">
    <location>
        <begin position="54"/>
        <end position="82"/>
    </location>
</feature>
<feature type="region of interest" description="Disordered" evidence="15">
    <location>
        <begin position="1"/>
        <end position="45"/>
    </location>
</feature>
<accession>A0ABR5EK65</accession>
<keyword evidence="2" id="KW-0121">Carboxypeptidase</keyword>
<evidence type="ECO:0000256" key="11">
    <source>
        <dbReference type="ARBA" id="ARBA00023268"/>
    </source>
</evidence>
<keyword evidence="2" id="KW-0378">Hydrolase</keyword>
<keyword evidence="5" id="KW-0808">Transferase</keyword>
<proteinExistence type="predicted"/>
<dbReference type="Proteomes" id="UP000034513">
    <property type="component" value="Unassembled WGS sequence"/>
</dbReference>
<comment type="catalytic activity">
    <reaction evidence="14">
        <text>[GlcNAc-(1-&gt;4)-Mur2Ac(oyl-L-Ala-gamma-D-Glu-L-Lys-D-Ala-D-Ala)](n)-di-trans,octa-cis-undecaprenyl diphosphate + beta-D-GlcNAc-(1-&gt;4)-Mur2Ac(oyl-L-Ala-gamma-D-Glu-L-Lys-D-Ala-D-Ala)-di-trans,octa-cis-undecaprenyl diphosphate = [GlcNAc-(1-&gt;4)-Mur2Ac(oyl-L-Ala-gamma-D-Glu-L-Lys-D-Ala-D-Ala)](n+1)-di-trans,octa-cis-undecaprenyl diphosphate + di-trans,octa-cis-undecaprenyl diphosphate + H(+)</text>
        <dbReference type="Rhea" id="RHEA:23708"/>
        <dbReference type="Rhea" id="RHEA-COMP:9602"/>
        <dbReference type="Rhea" id="RHEA-COMP:9603"/>
        <dbReference type="ChEBI" id="CHEBI:15378"/>
        <dbReference type="ChEBI" id="CHEBI:58405"/>
        <dbReference type="ChEBI" id="CHEBI:60033"/>
        <dbReference type="ChEBI" id="CHEBI:78435"/>
        <dbReference type="EC" id="2.4.99.28"/>
    </reaction>
</comment>
<keyword evidence="1" id="KW-1003">Cell membrane</keyword>
<feature type="domain" description="Glycosyl transferase family 51" evidence="17">
    <location>
        <begin position="114"/>
        <end position="287"/>
    </location>
</feature>
<evidence type="ECO:0000313" key="19">
    <source>
        <dbReference type="Proteomes" id="UP000034513"/>
    </source>
</evidence>
<keyword evidence="11" id="KW-0511">Multifunctional enzyme</keyword>
<dbReference type="Gene3D" id="3.40.50.12800">
    <property type="match status" value="1"/>
</dbReference>
<dbReference type="InterPro" id="IPR001264">
    <property type="entry name" value="Glyco_trans_51"/>
</dbReference>
<comment type="catalytic activity">
    <reaction evidence="13">
        <text>Preferential cleavage: (Ac)2-L-Lys-D-Ala-|-D-Ala. Also transpeptidation of peptidyl-alanyl moieties that are N-acyl substituents of D-alanine.</text>
        <dbReference type="EC" id="3.4.16.4"/>
    </reaction>
</comment>
<dbReference type="RefSeq" id="WP_046780915.1">
    <property type="nucleotide sequence ID" value="NZ_LAVW01000002.1"/>
</dbReference>
<dbReference type="InterPro" id="IPR050396">
    <property type="entry name" value="Glycosyltr_51/Transpeptidase"/>
</dbReference>
<organism evidence="18 19">
    <name type="scientific">Lactococcus lactis subsp. cremoris</name>
    <name type="common">Streptococcus cremoris</name>
    <dbReference type="NCBI Taxonomy" id="1359"/>
    <lineage>
        <taxon>Bacteria</taxon>
        <taxon>Bacillati</taxon>
        <taxon>Bacillota</taxon>
        <taxon>Bacilli</taxon>
        <taxon>Lactobacillales</taxon>
        <taxon>Streptococcaceae</taxon>
        <taxon>Lactococcus</taxon>
    </lineage>
</organism>
<gene>
    <name evidence="18" type="ORF">VN93_0034</name>
</gene>
<evidence type="ECO:0000256" key="8">
    <source>
        <dbReference type="ARBA" id="ARBA00022984"/>
    </source>
</evidence>
<keyword evidence="7" id="KW-0133">Cell shape</keyword>
<evidence type="ECO:0000256" key="5">
    <source>
        <dbReference type="ARBA" id="ARBA00022679"/>
    </source>
</evidence>
<evidence type="ECO:0000256" key="7">
    <source>
        <dbReference type="ARBA" id="ARBA00022960"/>
    </source>
</evidence>
<dbReference type="Gene3D" id="3.40.710.10">
    <property type="entry name" value="DD-peptidase/beta-lactamase superfamily"/>
    <property type="match status" value="1"/>
</dbReference>
<evidence type="ECO:0000256" key="15">
    <source>
        <dbReference type="SAM" id="MobiDB-lite"/>
    </source>
</evidence>
<keyword evidence="12" id="KW-0961">Cell wall biogenesis/degradation</keyword>
<dbReference type="PANTHER" id="PTHR32282:SF32">
    <property type="entry name" value="PENICILLIN-BINDING PROTEIN 2A"/>
    <property type="match status" value="1"/>
</dbReference>
<evidence type="ECO:0000256" key="14">
    <source>
        <dbReference type="ARBA" id="ARBA00049902"/>
    </source>
</evidence>
<evidence type="ECO:0000256" key="10">
    <source>
        <dbReference type="ARBA" id="ARBA00023136"/>
    </source>
</evidence>
<evidence type="ECO:0000256" key="6">
    <source>
        <dbReference type="ARBA" id="ARBA00022692"/>
    </source>
</evidence>